<organism evidence="2 3">
    <name type="scientific">Zygosaccharomyces bailii (strain CLIB 213 / ATCC 58445 / CBS 680 / BCRC 21525 / NBRC 1098 / NCYC 1416 / NRRL Y-2227)</name>
    <dbReference type="NCBI Taxonomy" id="1333698"/>
    <lineage>
        <taxon>Eukaryota</taxon>
        <taxon>Fungi</taxon>
        <taxon>Dikarya</taxon>
        <taxon>Ascomycota</taxon>
        <taxon>Saccharomycotina</taxon>
        <taxon>Saccharomycetes</taxon>
        <taxon>Saccharomycetales</taxon>
        <taxon>Saccharomycetaceae</taxon>
        <taxon>Zygosaccharomyces</taxon>
    </lineage>
</organism>
<feature type="signal peptide" evidence="1">
    <location>
        <begin position="1"/>
        <end position="19"/>
    </location>
</feature>
<proteinExistence type="predicted"/>
<sequence length="546" mass="61569">MSLVLQLSLVALLATATLADWQFKTRPDLSVPRLNITIPANENTSSGYIFVAPFSGYADNTNHGPRQAAPYIFTDKGELVWSGFSYFSIWATNFQYGKVNGGDFLFSFEGSHNPAYGHGHGHLTFLNQNYETVKELRAGKHKIIDKHEFHIIDEKTGLIEIYQPVPRDLTKYGASPAQQWVVDAIVQEIDIESGEVLFEWSALDWVSLEESVLPINEGQAGFGFNSSDAWDFFHINSVDKDTEGNYLISARDASALYKLNGTSGEIIWKLGGLPGKTNSSFNSDFTFSFQHHARFLKTEGSKQIISFYDNSAHGNEDKDGNRLSYSNVSSAKIIEVDILTWKARLINEYLPPDDLLSKSQGSTQVLPNSNVFVNWGSEGAITEFTYDGNPIFHAYLDSGFLGDKVENYRAFKFNWTGIPNEDIAVASESSAKNEIFIYVSWNGDTRTKKWRFYSLEKGGKKNYLDEVEKIGFETQIQLKDVVVEKVVVEAIGNDDLVLGRSDVVRTQPQVLPFRKGKVSRLSDYFEWRDGFRKNFGEKTFQVYNID</sequence>
<feature type="chain" id="PRO_5035236162" evidence="1">
    <location>
        <begin position="20"/>
        <end position="546"/>
    </location>
</feature>
<reference evidence="3" key="1">
    <citation type="journal article" date="2013" name="Genome Announc.">
        <title>Genome sequence of the food spoilage yeast Zygosaccharomyces bailii CLIB 213(T).</title>
        <authorList>
            <person name="Galeote V."/>
            <person name="Bigey F."/>
            <person name="Devillers H."/>
            <person name="Neuveglise C."/>
            <person name="Dequin S."/>
        </authorList>
    </citation>
    <scope>NUCLEOTIDE SEQUENCE [LARGE SCALE GENOMIC DNA]</scope>
    <source>
        <strain evidence="3">CLIB 213 / ATCC 58445 / CBS 680 / CCRC 21525 / NBRC 1098 / NCYC 1416 / NRRL Y-2227</strain>
    </source>
</reference>
<dbReference type="InterPro" id="IPR053143">
    <property type="entry name" value="Arylsulfate_ST"/>
</dbReference>
<evidence type="ECO:0000256" key="1">
    <source>
        <dbReference type="SAM" id="SignalP"/>
    </source>
</evidence>
<dbReference type="PANTHER" id="PTHR35340">
    <property type="entry name" value="PQQ ENZYME REPEAT PROTEIN-RELATED"/>
    <property type="match status" value="1"/>
</dbReference>
<dbReference type="OrthoDB" id="5427350at2759"/>
<evidence type="ECO:0000313" key="2">
    <source>
        <dbReference type="EMBL" id="CDF92081.1"/>
    </source>
</evidence>
<protein>
    <submittedName>
        <fullName evidence="2">ZYBA0S23-00100g1_1</fullName>
    </submittedName>
</protein>
<gene>
    <name evidence="2" type="ORF">BN860_00100g</name>
</gene>
<dbReference type="Proteomes" id="UP000019375">
    <property type="component" value="Unassembled WGS sequence"/>
</dbReference>
<dbReference type="Pfam" id="PF14269">
    <property type="entry name" value="Arylsulfotran_2"/>
    <property type="match status" value="1"/>
</dbReference>
<dbReference type="InterPro" id="IPR011047">
    <property type="entry name" value="Quinoprotein_ADH-like_sf"/>
</dbReference>
<dbReference type="AlphaFoldDB" id="A0A8J2TBY8"/>
<keyword evidence="3" id="KW-1185">Reference proteome</keyword>
<evidence type="ECO:0000313" key="3">
    <source>
        <dbReference type="Proteomes" id="UP000019375"/>
    </source>
</evidence>
<dbReference type="EMBL" id="HG316476">
    <property type="protein sequence ID" value="CDF92081.1"/>
    <property type="molecule type" value="Genomic_DNA"/>
</dbReference>
<keyword evidence="1" id="KW-0732">Signal</keyword>
<accession>A0A8J2TBY8</accession>
<dbReference type="InterPro" id="IPR039535">
    <property type="entry name" value="ASST-like"/>
</dbReference>
<dbReference type="PANTHER" id="PTHR35340:SF9">
    <property type="entry name" value="ASST-DOMAIN-CONTAINING PROTEIN"/>
    <property type="match status" value="1"/>
</dbReference>
<name>A0A8J2TBY8_ZYGB2</name>
<dbReference type="SUPFAM" id="SSF50998">
    <property type="entry name" value="Quinoprotein alcohol dehydrogenase-like"/>
    <property type="match status" value="1"/>
</dbReference>